<accession>A0A163K8K5</accession>
<feature type="coiled-coil region" evidence="8">
    <location>
        <begin position="523"/>
        <end position="574"/>
    </location>
</feature>
<dbReference type="GO" id="GO:0006265">
    <property type="term" value="P:DNA topological change"/>
    <property type="evidence" value="ECO:0007669"/>
    <property type="project" value="UniProtKB-UniRule"/>
</dbReference>
<dbReference type="SUPFAM" id="SSF56349">
    <property type="entry name" value="DNA breaking-rejoining enzymes"/>
    <property type="match status" value="1"/>
</dbReference>
<dbReference type="PANTHER" id="PTHR10290">
    <property type="entry name" value="DNA TOPOISOMERASE I"/>
    <property type="match status" value="1"/>
</dbReference>
<dbReference type="InterPro" id="IPR018521">
    <property type="entry name" value="TopoIB_AS"/>
</dbReference>
<evidence type="ECO:0000256" key="6">
    <source>
        <dbReference type="PROSITE-ProRule" id="PRU01382"/>
    </source>
</evidence>
<name>A0A163K8K5_ABSGL</name>
<dbReference type="GO" id="GO:0003677">
    <property type="term" value="F:DNA binding"/>
    <property type="evidence" value="ECO:0007669"/>
    <property type="project" value="UniProtKB-UniRule"/>
</dbReference>
<dbReference type="InterPro" id="IPR025834">
    <property type="entry name" value="TopoI_C_dom"/>
</dbReference>
<evidence type="ECO:0000313" key="11">
    <source>
        <dbReference type="EMBL" id="SAM06171.1"/>
    </source>
</evidence>
<dbReference type="PROSITE" id="PS52038">
    <property type="entry name" value="TOPO_IB_2"/>
    <property type="match status" value="1"/>
</dbReference>
<evidence type="ECO:0000256" key="9">
    <source>
        <dbReference type="SAM" id="MobiDB-lite"/>
    </source>
</evidence>
<feature type="region of interest" description="Disordered" evidence="9">
    <location>
        <begin position="26"/>
        <end position="184"/>
    </location>
</feature>
<dbReference type="SUPFAM" id="SSF56741">
    <property type="entry name" value="Eukaryotic DNA topoisomerase I, N-terminal DNA-binding fragment"/>
    <property type="match status" value="1"/>
</dbReference>
<evidence type="ECO:0000256" key="2">
    <source>
        <dbReference type="ARBA" id="ARBA00006645"/>
    </source>
</evidence>
<keyword evidence="3 6" id="KW-0799">Topoisomerase</keyword>
<proteinExistence type="inferred from homology"/>
<dbReference type="InterPro" id="IPR036202">
    <property type="entry name" value="TopoI_DNA-bd_euk_N_sf"/>
</dbReference>
<dbReference type="EC" id="5.6.2.1" evidence="7"/>
<feature type="active site" description="O-(3'-phospho-DNA)-tyrosine intermediate" evidence="6">
    <location>
        <position position="593"/>
    </location>
</feature>
<dbReference type="InterPro" id="IPR013500">
    <property type="entry name" value="TopoI_cat_euk"/>
</dbReference>
<dbReference type="Pfam" id="PF14370">
    <property type="entry name" value="Topo_C_assoc"/>
    <property type="match status" value="1"/>
</dbReference>
<evidence type="ECO:0000256" key="5">
    <source>
        <dbReference type="ARBA" id="ARBA00023235"/>
    </source>
</evidence>
<organism evidence="11">
    <name type="scientific">Absidia glauca</name>
    <name type="common">Pin mould</name>
    <dbReference type="NCBI Taxonomy" id="4829"/>
    <lineage>
        <taxon>Eukaryota</taxon>
        <taxon>Fungi</taxon>
        <taxon>Fungi incertae sedis</taxon>
        <taxon>Mucoromycota</taxon>
        <taxon>Mucoromycotina</taxon>
        <taxon>Mucoromycetes</taxon>
        <taxon>Mucorales</taxon>
        <taxon>Cunninghamellaceae</taxon>
        <taxon>Absidia</taxon>
    </lineage>
</organism>
<comment type="similarity">
    <text evidence="2 6 7">Belongs to the type IB topoisomerase family.</text>
</comment>
<comment type="function">
    <text evidence="7">Releases the supercoiling and torsional tension of DNA introduced during the DNA replication and transcription by transiently cleaving and rejoining one strand of the DNA duplex. Introduces a single-strand break via transesterification at the specific target site 5'-[CT]CCTTp site in duplex DNA. The scissile phosphodiester is attacked by the catalytic tyrosine of the enzyme, resulting in the formation of a DNA-(3'-phosphotyrosyl)-enzyme intermediate and the expulsion of a 5'-OH DNA strand. The free DNA strand then undergoes passage around the unbroken strand thus removing DNA supercoils. Finally, in the religation step, the DNA 5'-OH attacks the covalent intermediate to expel the active-site tyrosine and restore the DNA phosphodiester backbone.</text>
</comment>
<gene>
    <name evidence="11" type="primary">ABSGL_12049.1 scaffold 12487</name>
</gene>
<dbReference type="InParanoid" id="A0A163K8K5"/>
<dbReference type="STRING" id="4829.A0A163K8K5"/>
<keyword evidence="5 6" id="KW-0413">Isomerase</keyword>
<dbReference type="InterPro" id="IPR013499">
    <property type="entry name" value="TopoI_euk"/>
</dbReference>
<protein>
    <recommendedName>
        <fullName evidence="7">DNA topoisomerase I</fullName>
        <ecNumber evidence="7">5.6.2.1</ecNumber>
    </recommendedName>
    <alternativeName>
        <fullName evidence="7">DNA topoisomerase 1</fullName>
    </alternativeName>
</protein>
<dbReference type="Gene3D" id="1.10.132.10">
    <property type="match status" value="1"/>
</dbReference>
<evidence type="ECO:0000256" key="3">
    <source>
        <dbReference type="ARBA" id="ARBA00023029"/>
    </source>
</evidence>
<dbReference type="GO" id="GO:0003917">
    <property type="term" value="F:DNA topoisomerase type I (single strand cut, ATP-independent) activity"/>
    <property type="evidence" value="ECO:0007669"/>
    <property type="project" value="UniProtKB-UniRule"/>
</dbReference>
<dbReference type="SMART" id="SM00435">
    <property type="entry name" value="TOPEUc"/>
    <property type="match status" value="1"/>
</dbReference>
<dbReference type="EMBL" id="LT554510">
    <property type="protein sequence ID" value="SAM06171.1"/>
    <property type="molecule type" value="Genomic_DNA"/>
</dbReference>
<keyword evidence="8" id="KW-0175">Coiled coil</keyword>
<sequence length="634" mass="72550">MTRSESDDEVPLSKRSNCLVQCEMIKSGPATPKEAGISTAAQNGDRRKRKSPMVKTESTNSADDSDDDIIPLSQARTNNRRSVVKAPIKEEDSSDDDIPLAKRKKAVKRIVKEIDDSSEDDTPLAKRTTVKKQAAKKEDSSDDDTPLAKKQQKAKQAKTSKPSLKRETTSKEKSPVKKVKKEAKAKKVEEEEEVYRWWAEEAERNDSNEPGDDGVRWTSLAHYGVLFPPEYVPHGIQMKYDGKPVILTPEAEEKHVDKIRSSYTTDLMDKSMETRQRATAMYLIDRLALRAGNEKGDDEADTVGCCSLRYEHIELEAPNIVHFDFLGKDSIRYQNTVKVEVQVYKNLKMFKKQVGPGHTIFDRLTTSGLNKHLTTIMPGLSAKVFRTYNASFTCQQQLDKLTKKKDAVADKILSFNRANREVAVLCNHQRAVSKTHAVQMEKIADKIRATKYERMKTRQQIFTIDKSMKTKRRDLAEDESDLDDDWIKEYEVKVIDKELDKIKAKFQKDNEKLDKPLPGSELKDRLKKRGDELKTRLAKERKTGKVESPPSATVEKLLAKVEKIDERLNAIRVQATDREENKEISLGTSKLNYIDPRIIVSWCRKHDVPMEKVYSRTLKDKFRWAQDIPDGWSF</sequence>
<dbReference type="CDD" id="cd00659">
    <property type="entry name" value="Topo_IB_C"/>
    <property type="match status" value="1"/>
</dbReference>
<dbReference type="PANTHER" id="PTHR10290:SF3">
    <property type="entry name" value="DNA TOPOISOMERASE 1"/>
    <property type="match status" value="1"/>
</dbReference>
<dbReference type="GO" id="GO:0005694">
    <property type="term" value="C:chromosome"/>
    <property type="evidence" value="ECO:0007669"/>
    <property type="project" value="InterPro"/>
</dbReference>
<dbReference type="InterPro" id="IPR011010">
    <property type="entry name" value="DNA_brk_join_enz"/>
</dbReference>
<dbReference type="InterPro" id="IPR001631">
    <property type="entry name" value="TopoI"/>
</dbReference>
<keyword evidence="4 6" id="KW-0238">DNA-binding</keyword>
<evidence type="ECO:0000256" key="1">
    <source>
        <dbReference type="ARBA" id="ARBA00000213"/>
    </source>
</evidence>
<feature type="domain" description="DNA topoisomerase I eukaryotic-type" evidence="10">
    <location>
        <begin position="181"/>
        <end position="607"/>
    </location>
</feature>
<reference evidence="11" key="1">
    <citation type="submission" date="2016-04" db="EMBL/GenBank/DDBJ databases">
        <authorList>
            <person name="Evans L.H."/>
            <person name="Alamgir A."/>
            <person name="Owens N."/>
            <person name="Weber N.D."/>
            <person name="Virtaneva K."/>
            <person name="Barbian K."/>
            <person name="Babar A."/>
            <person name="Rosenke K."/>
        </authorList>
    </citation>
    <scope>NUCLEOTIDE SEQUENCE [LARGE SCALE GENOMIC DNA]</scope>
    <source>
        <strain evidence="11">CBS 101.48</strain>
    </source>
</reference>
<dbReference type="Pfam" id="PF01028">
    <property type="entry name" value="Topoisom_I"/>
    <property type="match status" value="1"/>
</dbReference>
<evidence type="ECO:0000256" key="7">
    <source>
        <dbReference type="RuleBase" id="RU365101"/>
    </source>
</evidence>
<feature type="compositionally biased region" description="Basic and acidic residues" evidence="9">
    <location>
        <begin position="164"/>
        <end position="175"/>
    </location>
</feature>
<evidence type="ECO:0000259" key="10">
    <source>
        <dbReference type="SMART" id="SM00435"/>
    </source>
</evidence>
<comment type="catalytic activity">
    <reaction evidence="1 6 7">
        <text>ATP-independent breakage of single-stranded DNA, followed by passage and rejoining.</text>
        <dbReference type="EC" id="5.6.2.1"/>
    </reaction>
</comment>
<keyword evidence="12" id="KW-1185">Reference proteome</keyword>
<dbReference type="Proteomes" id="UP000078561">
    <property type="component" value="Unassembled WGS sequence"/>
</dbReference>
<dbReference type="Gene3D" id="3.90.15.10">
    <property type="entry name" value="Topoisomerase I, Chain A, domain 3"/>
    <property type="match status" value="1"/>
</dbReference>
<dbReference type="OrthoDB" id="47179at2759"/>
<evidence type="ECO:0000313" key="12">
    <source>
        <dbReference type="Proteomes" id="UP000078561"/>
    </source>
</evidence>
<dbReference type="AlphaFoldDB" id="A0A163K8K5"/>
<evidence type="ECO:0000256" key="8">
    <source>
        <dbReference type="SAM" id="Coils"/>
    </source>
</evidence>
<dbReference type="PRINTS" id="PR00416">
    <property type="entry name" value="EUTPISMRASEI"/>
</dbReference>
<dbReference type="InterPro" id="IPR014727">
    <property type="entry name" value="TopoI_cat_a/b-sub_euk"/>
</dbReference>
<dbReference type="InterPro" id="IPR051062">
    <property type="entry name" value="Topoisomerase_IB"/>
</dbReference>
<dbReference type="InterPro" id="IPR014711">
    <property type="entry name" value="TopoI_cat_a-hlx-sub_euk"/>
</dbReference>
<dbReference type="PROSITE" id="PS00176">
    <property type="entry name" value="TOPO_IB_1"/>
    <property type="match status" value="1"/>
</dbReference>
<evidence type="ECO:0000256" key="4">
    <source>
        <dbReference type="ARBA" id="ARBA00023125"/>
    </source>
</evidence>